<reference evidence="2 3" key="1">
    <citation type="submission" date="2018-06" db="EMBL/GenBank/DDBJ databases">
        <authorList>
            <consortium name="Pathogen Informatics"/>
            <person name="Doyle S."/>
        </authorList>
    </citation>
    <scope>NUCLEOTIDE SEQUENCE [LARGE SCALE GENOMIC DNA]</scope>
    <source>
        <strain evidence="2 3">NCTC10736</strain>
    </source>
</reference>
<dbReference type="EMBL" id="UGYV01000003">
    <property type="protein sequence ID" value="SUJ05956.1"/>
    <property type="molecule type" value="Genomic_DNA"/>
</dbReference>
<dbReference type="Proteomes" id="UP000255061">
    <property type="component" value="Unassembled WGS sequence"/>
</dbReference>
<sequence>MAKKGFFSWFRKDKSQDEVVAETPVVTPTQDAEKAPSVEQEQVEAQRFSY</sequence>
<proteinExistence type="predicted"/>
<gene>
    <name evidence="2" type="ORF">NCTC10736_03826</name>
</gene>
<organism evidence="2 3">
    <name type="scientific">Shewanella morhuae</name>
    <dbReference type="NCBI Taxonomy" id="365591"/>
    <lineage>
        <taxon>Bacteria</taxon>
        <taxon>Pseudomonadati</taxon>
        <taxon>Pseudomonadota</taxon>
        <taxon>Gammaproteobacteria</taxon>
        <taxon>Alteromonadales</taxon>
        <taxon>Shewanellaceae</taxon>
        <taxon>Shewanella</taxon>
    </lineage>
</organism>
<evidence type="ECO:0000313" key="2">
    <source>
        <dbReference type="EMBL" id="SUJ05956.1"/>
    </source>
</evidence>
<feature type="region of interest" description="Disordered" evidence="1">
    <location>
        <begin position="19"/>
        <end position="50"/>
    </location>
</feature>
<accession>A0A380BS24</accession>
<name>A0A380BS24_9GAMM</name>
<evidence type="ECO:0000313" key="3">
    <source>
        <dbReference type="Proteomes" id="UP000255061"/>
    </source>
</evidence>
<dbReference type="RefSeq" id="WP_309543797.1">
    <property type="nucleotide sequence ID" value="NZ_UGYV01000003.1"/>
</dbReference>
<evidence type="ECO:0000256" key="1">
    <source>
        <dbReference type="SAM" id="MobiDB-lite"/>
    </source>
</evidence>
<protein>
    <submittedName>
        <fullName evidence="2">Uncharacterized protein</fullName>
    </submittedName>
</protein>
<dbReference type="AlphaFoldDB" id="A0A380BS24"/>